<dbReference type="Proteomes" id="UP000823775">
    <property type="component" value="Unassembled WGS sequence"/>
</dbReference>
<organism evidence="2 3">
    <name type="scientific">Datura stramonium</name>
    <name type="common">Jimsonweed</name>
    <name type="synonym">Common thornapple</name>
    <dbReference type="NCBI Taxonomy" id="4076"/>
    <lineage>
        <taxon>Eukaryota</taxon>
        <taxon>Viridiplantae</taxon>
        <taxon>Streptophyta</taxon>
        <taxon>Embryophyta</taxon>
        <taxon>Tracheophyta</taxon>
        <taxon>Spermatophyta</taxon>
        <taxon>Magnoliopsida</taxon>
        <taxon>eudicotyledons</taxon>
        <taxon>Gunneridae</taxon>
        <taxon>Pentapetalae</taxon>
        <taxon>asterids</taxon>
        <taxon>lamiids</taxon>
        <taxon>Solanales</taxon>
        <taxon>Solanaceae</taxon>
        <taxon>Solanoideae</taxon>
        <taxon>Datureae</taxon>
        <taxon>Datura</taxon>
    </lineage>
</organism>
<feature type="region of interest" description="Disordered" evidence="1">
    <location>
        <begin position="1"/>
        <end position="20"/>
    </location>
</feature>
<dbReference type="EMBL" id="JACEIK010000148">
    <property type="protein sequence ID" value="MCD7450893.1"/>
    <property type="molecule type" value="Genomic_DNA"/>
</dbReference>
<comment type="caution">
    <text evidence="2">The sequence shown here is derived from an EMBL/GenBank/DDBJ whole genome shotgun (WGS) entry which is preliminary data.</text>
</comment>
<sequence length="353" mass="39837">MHLENGSQILNPSEEGGSNSEDFVTRVLKENPSQVEPKYLIRNKLYTLKEKEDLGKKGLNGGVLGILKRLNIKGLVKNGSDEGSLVKSGGWFLKDILRECQGEVIYELEDFQKYMKCDKIKLLTFKEDTGASLGFGSRDFVVELKEMPGVKSLQRTKCCLKELVLSLVTQSIDKAVEPKFGVKMWLTDNRVETLWLFKYIGKPSFFFSFAFLRSDPIAVLGGKLPEYPNPAASKISSRVMVELGMLTAVMTAAWCDCGCFPGFSCVCCDKLCLCRDCKEYGIRLLMFLLVEEFSPLEEVYALVVSLQDIWQGIEFSQSKPQARVDVSFQFLTSVITDTQKLFSFVDYDQYFVS</sequence>
<evidence type="ECO:0000313" key="3">
    <source>
        <dbReference type="Proteomes" id="UP000823775"/>
    </source>
</evidence>
<gene>
    <name evidence="2" type="ORF">HAX54_008953</name>
</gene>
<keyword evidence="3" id="KW-1185">Reference proteome</keyword>
<evidence type="ECO:0000313" key="2">
    <source>
        <dbReference type="EMBL" id="MCD7450893.1"/>
    </source>
</evidence>
<proteinExistence type="predicted"/>
<accession>A0ABS8RW16</accession>
<reference evidence="2 3" key="1">
    <citation type="journal article" date="2021" name="BMC Genomics">
        <title>Datura genome reveals duplications of psychoactive alkaloid biosynthetic genes and high mutation rate following tissue culture.</title>
        <authorList>
            <person name="Rajewski A."/>
            <person name="Carter-House D."/>
            <person name="Stajich J."/>
            <person name="Litt A."/>
        </authorList>
    </citation>
    <scope>NUCLEOTIDE SEQUENCE [LARGE SCALE GENOMIC DNA]</scope>
    <source>
        <strain evidence="2">AR-01</strain>
    </source>
</reference>
<evidence type="ECO:0000256" key="1">
    <source>
        <dbReference type="SAM" id="MobiDB-lite"/>
    </source>
</evidence>
<name>A0ABS8RW16_DATST</name>
<protein>
    <submittedName>
        <fullName evidence="2">Uncharacterized protein</fullName>
    </submittedName>
</protein>